<evidence type="ECO:0000313" key="2">
    <source>
        <dbReference type="EMBL" id="QUO47612.1"/>
    </source>
</evidence>
<organism evidence="2 3">
    <name type="scientific">Halorubrum ruber</name>
    <dbReference type="NCBI Taxonomy" id="2982524"/>
    <lineage>
        <taxon>Archaea</taxon>
        <taxon>Methanobacteriati</taxon>
        <taxon>Methanobacteriota</taxon>
        <taxon>Stenosarchaea group</taxon>
        <taxon>Halobacteria</taxon>
        <taxon>Halobacteriales</taxon>
        <taxon>Haloferacaceae</taxon>
        <taxon>Halorubrum</taxon>
    </lineage>
</organism>
<name>A0A8T8LK42_9EURY</name>
<dbReference type="GeneID" id="64828623"/>
<sequence length="158" mass="17931">MSNRCERFASLEEPQKRGQAAEAIVKSELVSRGISVLTPDYDNEPYDIVAEIDDSFYRIQIKTAFEATTNGAVRFRTRSTRTKSSGYEREGYGGSIDLFAVYAPTCDETYLIPIEETAKTQMTIRYERPKNGNVKNINWHENYLLDEVLPSLSSNPTT</sequence>
<dbReference type="RefSeq" id="WP_211553593.1">
    <property type="nucleotide sequence ID" value="NZ_CP073695.1"/>
</dbReference>
<feature type="domain" description="PD(D/E)XK endonuclease" evidence="1">
    <location>
        <begin position="14"/>
        <end position="145"/>
    </location>
</feature>
<gene>
    <name evidence="2" type="ORF">J7656_13745</name>
</gene>
<dbReference type="Gene3D" id="3.40.1350.10">
    <property type="match status" value="1"/>
</dbReference>
<dbReference type="Pfam" id="PF11645">
    <property type="entry name" value="PDDEXK_5"/>
    <property type="match status" value="1"/>
</dbReference>
<keyword evidence="3" id="KW-1185">Reference proteome</keyword>
<evidence type="ECO:0000259" key="1">
    <source>
        <dbReference type="Pfam" id="PF11645"/>
    </source>
</evidence>
<dbReference type="InterPro" id="IPR011856">
    <property type="entry name" value="tRNA_endonuc-like_dom_sf"/>
</dbReference>
<dbReference type="GO" id="GO:0003676">
    <property type="term" value="F:nucleic acid binding"/>
    <property type="evidence" value="ECO:0007669"/>
    <property type="project" value="InterPro"/>
</dbReference>
<dbReference type="Proteomes" id="UP000679341">
    <property type="component" value="Chromosome"/>
</dbReference>
<dbReference type="KEGG" id="hss:J7656_13745"/>
<dbReference type="InterPro" id="IPR021671">
    <property type="entry name" value="PD(D/E)XK_Endonuc"/>
</dbReference>
<dbReference type="AlphaFoldDB" id="A0A8T8LK42"/>
<dbReference type="OrthoDB" id="350649at2157"/>
<accession>A0A8T8LK42</accession>
<protein>
    <recommendedName>
        <fullName evidence="1">PD(D/E)XK endonuclease domain-containing protein</fullName>
    </recommendedName>
</protein>
<dbReference type="EMBL" id="CP073695">
    <property type="protein sequence ID" value="QUO47612.1"/>
    <property type="molecule type" value="Genomic_DNA"/>
</dbReference>
<proteinExistence type="predicted"/>
<evidence type="ECO:0000313" key="3">
    <source>
        <dbReference type="Proteomes" id="UP000679341"/>
    </source>
</evidence>
<reference evidence="2 3" key="1">
    <citation type="submission" date="2021-03" db="EMBL/GenBank/DDBJ databases">
        <title>Halorubrum sodomense MBLA0099, Whole genome shotgun sequencing.</title>
        <authorList>
            <person name="Seo M.-J."/>
            <person name="Cho E.-S."/>
            <person name="Hwang C.Y."/>
        </authorList>
    </citation>
    <scope>NUCLEOTIDE SEQUENCE [LARGE SCALE GENOMIC DNA]</scope>
    <source>
        <strain evidence="2 3">MBLA0099</strain>
    </source>
</reference>